<dbReference type="Gene3D" id="3.40.109.10">
    <property type="entry name" value="NADH Oxidase"/>
    <property type="match status" value="1"/>
</dbReference>
<dbReference type="Pfam" id="PF00881">
    <property type="entry name" value="Nitroreductase"/>
    <property type="match status" value="1"/>
</dbReference>
<evidence type="ECO:0000256" key="4">
    <source>
        <dbReference type="SAM" id="MobiDB-lite"/>
    </source>
</evidence>
<dbReference type="GO" id="GO:0016491">
    <property type="term" value="F:oxidoreductase activity"/>
    <property type="evidence" value="ECO:0007669"/>
    <property type="project" value="UniProtKB-KW"/>
</dbReference>
<dbReference type="EMBL" id="CADCVB010000243">
    <property type="protein sequence ID" value="CAA9453651.1"/>
    <property type="molecule type" value="Genomic_DNA"/>
</dbReference>
<evidence type="ECO:0000313" key="6">
    <source>
        <dbReference type="EMBL" id="CAA9453651.1"/>
    </source>
</evidence>
<dbReference type="AlphaFoldDB" id="A0A6J4QYU0"/>
<name>A0A6J4QYU0_9ACTN</name>
<sequence length="141" mass="15021">MKLEGIMDAPLNLYITCDPTRGGSQVLGRSSILETDVYSTCLAVQNLWLAARAEGVGVGWVSIVTNYGLREIFGIPSHVVSVAYLCAGYPEGGFLDEPMLQKNAGATVSPSIPWSATRRGASPRSQSQATCGSRRRSNGDI</sequence>
<accession>A0A6J4QYU0</accession>
<dbReference type="InterPro" id="IPR029479">
    <property type="entry name" value="Nitroreductase"/>
</dbReference>
<keyword evidence="2" id="KW-0288">FMN</keyword>
<evidence type="ECO:0000256" key="1">
    <source>
        <dbReference type="ARBA" id="ARBA00022630"/>
    </source>
</evidence>
<feature type="region of interest" description="Disordered" evidence="4">
    <location>
        <begin position="112"/>
        <end position="141"/>
    </location>
</feature>
<keyword evidence="1" id="KW-0285">Flavoprotein</keyword>
<feature type="domain" description="Nitroreductase" evidence="5">
    <location>
        <begin position="7"/>
        <end position="89"/>
    </location>
</feature>
<protein>
    <submittedName>
        <fullName evidence="6">Cobalamin biosynthesis protein BluB @ 5,6-dimethylbenzimidazole synthase, flavin destructase family</fullName>
    </submittedName>
</protein>
<dbReference type="InterPro" id="IPR000415">
    <property type="entry name" value="Nitroreductase-like"/>
</dbReference>
<evidence type="ECO:0000259" key="5">
    <source>
        <dbReference type="Pfam" id="PF00881"/>
    </source>
</evidence>
<dbReference type="InterPro" id="IPR050627">
    <property type="entry name" value="Nitroreductase/BluB"/>
</dbReference>
<keyword evidence="3" id="KW-0560">Oxidoreductase</keyword>
<evidence type="ECO:0000256" key="3">
    <source>
        <dbReference type="ARBA" id="ARBA00023002"/>
    </source>
</evidence>
<reference evidence="6" key="1">
    <citation type="submission" date="2020-02" db="EMBL/GenBank/DDBJ databases">
        <authorList>
            <person name="Meier V. D."/>
        </authorList>
    </citation>
    <scope>NUCLEOTIDE SEQUENCE</scope>
    <source>
        <strain evidence="6">AVDCRST_MAG78</strain>
    </source>
</reference>
<dbReference type="SUPFAM" id="SSF55469">
    <property type="entry name" value="FMN-dependent nitroreductase-like"/>
    <property type="match status" value="1"/>
</dbReference>
<organism evidence="6">
    <name type="scientific">uncultured Rubrobacteraceae bacterium</name>
    <dbReference type="NCBI Taxonomy" id="349277"/>
    <lineage>
        <taxon>Bacteria</taxon>
        <taxon>Bacillati</taxon>
        <taxon>Actinomycetota</taxon>
        <taxon>Rubrobacteria</taxon>
        <taxon>Rubrobacterales</taxon>
        <taxon>Rubrobacteraceae</taxon>
        <taxon>environmental samples</taxon>
    </lineage>
</organism>
<dbReference type="PANTHER" id="PTHR23026:SF90">
    <property type="entry name" value="IODOTYROSINE DEIODINASE 1"/>
    <property type="match status" value="1"/>
</dbReference>
<proteinExistence type="predicted"/>
<evidence type="ECO:0000256" key="2">
    <source>
        <dbReference type="ARBA" id="ARBA00022643"/>
    </source>
</evidence>
<dbReference type="PANTHER" id="PTHR23026">
    <property type="entry name" value="NADPH NITROREDUCTASE"/>
    <property type="match status" value="1"/>
</dbReference>
<gene>
    <name evidence="6" type="ORF">AVDCRST_MAG78-3717</name>
</gene>